<evidence type="ECO:0000259" key="1">
    <source>
        <dbReference type="Pfam" id="PF20508"/>
    </source>
</evidence>
<sequence length="546" mass="63426">MKILQTFWTGPTQVNKKDVLSMKAGWLSCEYHWMSWALSCLQAKSVFGSVNLVTDKAGKEVLIDLLQLPYANVSIALEGTLNNYHPELWALAKIYTYSTQTEPFLHLDGDVYLWQIPHQDLLNAPLIAQNLDKGLPFYAEILDNINNQLSYVPELFSREYFEFKEARASNAGLLGGHNLAFFKEYCSKAFEFIDNNTSDLEKMNTGSLNLIFEQYLFCQLAQKLNIPITYYNAPVEDPVFKDYIRFEDYPNLKMIHPVGGFKQYAHVCDHLAKLLRNDYPDYYYRIINLMRNKGVKMRSVIYNTPGFSLHGVLKSNSSASTAQPAFHRTQAVVNYLNKKLHIHQLIDFDKNIRPHIFNKLVNLSALNNDDKERLLEVFNIETKSNYLSNNIYSDAEAINKLYIQNINAYKLIRQTFSLPKHLLLQTRVDIQEPYKQFEVGWDWKYDYHKDIPSIVERNFGQEKLALTVILLPDVLQAGIKEYYPDGLDLIVVETLKTSFSVELLLTEMKQYFSEEEIEEDYPAYETLIIDVVKRLLYFGLLKINLH</sequence>
<proteinExistence type="predicted"/>
<organism evidence="2 3">
    <name type="scientific">Mucilaginibacter lutimaris</name>
    <dbReference type="NCBI Taxonomy" id="931629"/>
    <lineage>
        <taxon>Bacteria</taxon>
        <taxon>Pseudomonadati</taxon>
        <taxon>Bacteroidota</taxon>
        <taxon>Sphingobacteriia</taxon>
        <taxon>Sphingobacteriales</taxon>
        <taxon>Sphingobacteriaceae</taxon>
        <taxon>Mucilaginibacter</taxon>
    </lineage>
</organism>
<feature type="domain" description="DUF6734" evidence="1">
    <location>
        <begin position="1"/>
        <end position="288"/>
    </location>
</feature>
<accession>A0ABW2ZC25</accession>
<keyword evidence="3" id="KW-1185">Reference proteome</keyword>
<comment type="caution">
    <text evidence="2">The sequence shown here is derived from an EMBL/GenBank/DDBJ whole genome shotgun (WGS) entry which is preliminary data.</text>
</comment>
<evidence type="ECO:0000313" key="3">
    <source>
        <dbReference type="Proteomes" id="UP001597073"/>
    </source>
</evidence>
<name>A0ABW2ZC25_9SPHI</name>
<reference evidence="3" key="1">
    <citation type="journal article" date="2019" name="Int. J. Syst. Evol. Microbiol.">
        <title>The Global Catalogue of Microorganisms (GCM) 10K type strain sequencing project: providing services to taxonomists for standard genome sequencing and annotation.</title>
        <authorList>
            <consortium name="The Broad Institute Genomics Platform"/>
            <consortium name="The Broad Institute Genome Sequencing Center for Infectious Disease"/>
            <person name="Wu L."/>
            <person name="Ma J."/>
        </authorList>
    </citation>
    <scope>NUCLEOTIDE SEQUENCE [LARGE SCALE GENOMIC DNA]</scope>
    <source>
        <strain evidence="3">CCUG 60742</strain>
    </source>
</reference>
<dbReference type="RefSeq" id="WP_377137781.1">
    <property type="nucleotide sequence ID" value="NZ_JBHTIA010000003.1"/>
</dbReference>
<gene>
    <name evidence="2" type="ORF">ACFQZI_01820</name>
</gene>
<evidence type="ECO:0000313" key="2">
    <source>
        <dbReference type="EMBL" id="MFD0763572.1"/>
    </source>
</evidence>
<dbReference type="InterPro" id="IPR046621">
    <property type="entry name" value="DUF6734"/>
</dbReference>
<dbReference type="Pfam" id="PF20508">
    <property type="entry name" value="DUF6734"/>
    <property type="match status" value="1"/>
</dbReference>
<dbReference type="EMBL" id="JBHTIA010000003">
    <property type="protein sequence ID" value="MFD0763572.1"/>
    <property type="molecule type" value="Genomic_DNA"/>
</dbReference>
<protein>
    <submittedName>
        <fullName evidence="2">DUF6734 family protein</fullName>
    </submittedName>
</protein>
<dbReference type="Proteomes" id="UP001597073">
    <property type="component" value="Unassembled WGS sequence"/>
</dbReference>